<protein>
    <submittedName>
        <fullName evidence="1">Uncharacterized protein</fullName>
    </submittedName>
</protein>
<dbReference type="Proteomes" id="UP000054018">
    <property type="component" value="Unassembled WGS sequence"/>
</dbReference>
<dbReference type="AlphaFoldDB" id="A0A0C9YF02"/>
<evidence type="ECO:0000313" key="2">
    <source>
        <dbReference type="Proteomes" id="UP000054018"/>
    </source>
</evidence>
<name>A0A0C9YF02_9AGAM</name>
<evidence type="ECO:0000313" key="1">
    <source>
        <dbReference type="EMBL" id="KIK15196.1"/>
    </source>
</evidence>
<keyword evidence="2" id="KW-1185">Reference proteome</keyword>
<reference evidence="2" key="2">
    <citation type="submission" date="2015-01" db="EMBL/GenBank/DDBJ databases">
        <title>Evolutionary Origins and Diversification of the Mycorrhizal Mutualists.</title>
        <authorList>
            <consortium name="DOE Joint Genome Institute"/>
            <consortium name="Mycorrhizal Genomics Consortium"/>
            <person name="Kohler A."/>
            <person name="Kuo A."/>
            <person name="Nagy L.G."/>
            <person name="Floudas D."/>
            <person name="Copeland A."/>
            <person name="Barry K.W."/>
            <person name="Cichocki N."/>
            <person name="Veneault-Fourrey C."/>
            <person name="LaButti K."/>
            <person name="Lindquist E.A."/>
            <person name="Lipzen A."/>
            <person name="Lundell T."/>
            <person name="Morin E."/>
            <person name="Murat C."/>
            <person name="Riley R."/>
            <person name="Ohm R."/>
            <person name="Sun H."/>
            <person name="Tunlid A."/>
            <person name="Henrissat B."/>
            <person name="Grigoriev I.V."/>
            <person name="Hibbett D.S."/>
            <person name="Martin F."/>
        </authorList>
    </citation>
    <scope>NUCLEOTIDE SEQUENCE [LARGE SCALE GENOMIC DNA]</scope>
    <source>
        <strain evidence="2">441</strain>
    </source>
</reference>
<organism evidence="1 2">
    <name type="scientific">Pisolithus microcarpus 441</name>
    <dbReference type="NCBI Taxonomy" id="765257"/>
    <lineage>
        <taxon>Eukaryota</taxon>
        <taxon>Fungi</taxon>
        <taxon>Dikarya</taxon>
        <taxon>Basidiomycota</taxon>
        <taxon>Agaricomycotina</taxon>
        <taxon>Agaricomycetes</taxon>
        <taxon>Agaricomycetidae</taxon>
        <taxon>Boletales</taxon>
        <taxon>Sclerodermatineae</taxon>
        <taxon>Pisolithaceae</taxon>
        <taxon>Pisolithus</taxon>
    </lineage>
</organism>
<sequence length="49" mass="5612">YRSNSMRVSVHIFLFVLGTQNRLNSRQATVSKPCGSYWTSSSNRSTHFC</sequence>
<dbReference type="EMBL" id="KN833902">
    <property type="protein sequence ID" value="KIK15196.1"/>
    <property type="molecule type" value="Genomic_DNA"/>
</dbReference>
<reference evidence="1 2" key="1">
    <citation type="submission" date="2014-04" db="EMBL/GenBank/DDBJ databases">
        <authorList>
            <consortium name="DOE Joint Genome Institute"/>
            <person name="Kuo A."/>
            <person name="Kohler A."/>
            <person name="Costa M.D."/>
            <person name="Nagy L.G."/>
            <person name="Floudas D."/>
            <person name="Copeland A."/>
            <person name="Barry K.W."/>
            <person name="Cichocki N."/>
            <person name="Veneault-Fourrey C."/>
            <person name="LaButti K."/>
            <person name="Lindquist E.A."/>
            <person name="Lipzen A."/>
            <person name="Lundell T."/>
            <person name="Morin E."/>
            <person name="Murat C."/>
            <person name="Sun H."/>
            <person name="Tunlid A."/>
            <person name="Henrissat B."/>
            <person name="Grigoriev I.V."/>
            <person name="Hibbett D.S."/>
            <person name="Martin F."/>
            <person name="Nordberg H.P."/>
            <person name="Cantor M.N."/>
            <person name="Hua S.X."/>
        </authorList>
    </citation>
    <scope>NUCLEOTIDE SEQUENCE [LARGE SCALE GENOMIC DNA]</scope>
    <source>
        <strain evidence="1 2">441</strain>
    </source>
</reference>
<accession>A0A0C9YF02</accession>
<proteinExistence type="predicted"/>
<gene>
    <name evidence="1" type="ORF">PISMIDRAFT_687453</name>
</gene>
<dbReference type="HOGENOM" id="CLU_3147274_0_0_1"/>
<feature type="non-terminal residue" evidence="1">
    <location>
        <position position="1"/>
    </location>
</feature>